<evidence type="ECO:0000256" key="1">
    <source>
        <dbReference type="SAM" id="MobiDB-lite"/>
    </source>
</evidence>
<evidence type="ECO:0000313" key="3">
    <source>
        <dbReference type="Proteomes" id="UP001530315"/>
    </source>
</evidence>
<accession>A0ABD3PG28</accession>
<organism evidence="2 3">
    <name type="scientific">Stephanodiscus triporus</name>
    <dbReference type="NCBI Taxonomy" id="2934178"/>
    <lineage>
        <taxon>Eukaryota</taxon>
        <taxon>Sar</taxon>
        <taxon>Stramenopiles</taxon>
        <taxon>Ochrophyta</taxon>
        <taxon>Bacillariophyta</taxon>
        <taxon>Coscinodiscophyceae</taxon>
        <taxon>Thalassiosirophycidae</taxon>
        <taxon>Stephanodiscales</taxon>
        <taxon>Stephanodiscaceae</taxon>
        <taxon>Stephanodiscus</taxon>
    </lineage>
</organism>
<name>A0ABD3PG28_9STRA</name>
<dbReference type="EMBL" id="JALLAZ020000817">
    <property type="protein sequence ID" value="KAL3786632.1"/>
    <property type="molecule type" value="Genomic_DNA"/>
</dbReference>
<keyword evidence="3" id="KW-1185">Reference proteome</keyword>
<feature type="compositionally biased region" description="Low complexity" evidence="1">
    <location>
        <begin position="48"/>
        <end position="57"/>
    </location>
</feature>
<feature type="region of interest" description="Disordered" evidence="1">
    <location>
        <begin position="1"/>
        <end position="57"/>
    </location>
</feature>
<comment type="caution">
    <text evidence="2">The sequence shown here is derived from an EMBL/GenBank/DDBJ whole genome shotgun (WGS) entry which is preliminary data.</text>
</comment>
<reference evidence="2 3" key="1">
    <citation type="submission" date="2024-10" db="EMBL/GenBank/DDBJ databases">
        <title>Updated reference genomes for cyclostephanoid diatoms.</title>
        <authorList>
            <person name="Roberts W.R."/>
            <person name="Alverson A.J."/>
        </authorList>
    </citation>
    <scope>NUCLEOTIDE SEQUENCE [LARGE SCALE GENOMIC DNA]</scope>
    <source>
        <strain evidence="2 3">AJA276-08</strain>
    </source>
</reference>
<sequence>MNEAAGVSGHFFSLSPVTPPPSTAQRLRSGRPPLKTPATILRGGRFESSSSSSSSSS</sequence>
<protein>
    <submittedName>
        <fullName evidence="2">Uncharacterized protein</fullName>
    </submittedName>
</protein>
<evidence type="ECO:0000313" key="2">
    <source>
        <dbReference type="EMBL" id="KAL3786632.1"/>
    </source>
</evidence>
<proteinExistence type="predicted"/>
<dbReference type="Proteomes" id="UP001530315">
    <property type="component" value="Unassembled WGS sequence"/>
</dbReference>
<dbReference type="AlphaFoldDB" id="A0ABD3PG28"/>
<gene>
    <name evidence="2" type="ORF">ACHAW5_003336</name>
</gene>